<feature type="transmembrane region" description="Helical" evidence="2">
    <location>
        <begin position="197"/>
        <end position="215"/>
    </location>
</feature>
<dbReference type="NCBIfam" id="TIGR02838">
    <property type="entry name" value="spore_V_AC"/>
    <property type="match status" value="1"/>
</dbReference>
<dbReference type="AlphaFoldDB" id="A0A1W1VS65"/>
<evidence type="ECO:0000256" key="2">
    <source>
        <dbReference type="SAM" id="Phobius"/>
    </source>
</evidence>
<dbReference type="InterPro" id="IPR005562">
    <property type="entry name" value="SpoVA"/>
</dbReference>
<keyword evidence="1" id="KW-0175">Coiled coil</keyword>
<evidence type="ECO:0000313" key="4">
    <source>
        <dbReference type="Proteomes" id="UP000192731"/>
    </source>
</evidence>
<dbReference type="PANTHER" id="PTHR38450">
    <property type="entry name" value="STAGE V SPORULATION PROTEIN AC-RELATED"/>
    <property type="match status" value="1"/>
</dbReference>
<proteinExistence type="predicted"/>
<dbReference type="EMBL" id="FWWT01000023">
    <property type="protein sequence ID" value="SMB96235.1"/>
    <property type="molecule type" value="Genomic_DNA"/>
</dbReference>
<reference evidence="3 4" key="1">
    <citation type="submission" date="2017-04" db="EMBL/GenBank/DDBJ databases">
        <authorList>
            <person name="Afonso C.L."/>
            <person name="Miller P.J."/>
            <person name="Scott M.A."/>
            <person name="Spackman E."/>
            <person name="Goraichik I."/>
            <person name="Dimitrov K.M."/>
            <person name="Suarez D.L."/>
            <person name="Swayne D.E."/>
        </authorList>
    </citation>
    <scope>NUCLEOTIDE SEQUENCE [LARGE SCALE GENOMIC DNA]</scope>
    <source>
        <strain evidence="3 4">DSM 11270</strain>
    </source>
</reference>
<feature type="transmembrane region" description="Helical" evidence="2">
    <location>
        <begin position="160"/>
        <end position="177"/>
    </location>
</feature>
<keyword evidence="4" id="KW-1185">Reference proteome</keyword>
<sequence length="216" mass="23697">MGLKKFAENISCRNQTLTKLDSMTKQEMQDILTKMQIDHQKIVMQEGKAQKAERDELRSIRKQIENQQTKVNKHMQLVYKSKAKKAKPKPPIIKNALAAFLVGGIICTLGQIVLNTFTINGFTDNEAGMMTSIFLIVISALLTGLGVYDEIGKFAGAGSMVPITGFANSIVSSALEFKREGYVYGIGAKVFTIAGPVLLYGTLVSALIGLIYYIIL</sequence>
<protein>
    <submittedName>
        <fullName evidence="3">Stage V sporulation protein AC</fullName>
    </submittedName>
</protein>
<keyword evidence="2" id="KW-0472">Membrane</keyword>
<feature type="transmembrane region" description="Helical" evidence="2">
    <location>
        <begin position="129"/>
        <end position="148"/>
    </location>
</feature>
<evidence type="ECO:0000256" key="1">
    <source>
        <dbReference type="SAM" id="Coils"/>
    </source>
</evidence>
<organism evidence="3 4">
    <name type="scientific">Desulfonispora thiosulfatigenes DSM 11270</name>
    <dbReference type="NCBI Taxonomy" id="656914"/>
    <lineage>
        <taxon>Bacteria</taxon>
        <taxon>Bacillati</taxon>
        <taxon>Bacillota</taxon>
        <taxon>Clostridia</taxon>
        <taxon>Eubacteriales</taxon>
        <taxon>Peptococcaceae</taxon>
        <taxon>Desulfonispora</taxon>
    </lineage>
</organism>
<dbReference type="PANTHER" id="PTHR38450:SF1">
    <property type="entry name" value="STAGE V SPORULATION PROTEIN AC"/>
    <property type="match status" value="1"/>
</dbReference>
<evidence type="ECO:0000313" key="3">
    <source>
        <dbReference type="EMBL" id="SMB96235.1"/>
    </source>
</evidence>
<feature type="transmembrane region" description="Helical" evidence="2">
    <location>
        <begin position="92"/>
        <end position="114"/>
    </location>
</feature>
<keyword evidence="2" id="KW-1133">Transmembrane helix</keyword>
<name>A0A1W1VS65_DESTI</name>
<accession>A0A1W1VS65</accession>
<dbReference type="STRING" id="656914.SAMN00017405_1481"/>
<dbReference type="Proteomes" id="UP000192731">
    <property type="component" value="Unassembled WGS sequence"/>
</dbReference>
<dbReference type="Pfam" id="PF03862">
    <property type="entry name" value="SpoVAC_SpoVAEB"/>
    <property type="match status" value="1"/>
</dbReference>
<keyword evidence="2" id="KW-0812">Transmembrane</keyword>
<gene>
    <name evidence="3" type="ORF">SAMN00017405_1481</name>
</gene>
<dbReference type="InterPro" id="IPR014203">
    <property type="entry name" value="Spore_V_AC"/>
</dbReference>
<feature type="coiled-coil region" evidence="1">
    <location>
        <begin position="50"/>
        <end position="77"/>
    </location>
</feature>